<comment type="similarity">
    <text evidence="1">Belongs to the protein-tyrosine phosphatase family. Non-receptor class dual specificity subfamily.</text>
</comment>
<proteinExistence type="inferred from homology"/>
<dbReference type="Proteomes" id="UP001141327">
    <property type="component" value="Unassembled WGS sequence"/>
</dbReference>
<evidence type="ECO:0000256" key="2">
    <source>
        <dbReference type="ARBA" id="ARBA00013064"/>
    </source>
</evidence>
<dbReference type="InterPro" id="IPR016130">
    <property type="entry name" value="Tyr_Pase_AS"/>
</dbReference>
<dbReference type="Pfam" id="PF00782">
    <property type="entry name" value="DSPc"/>
    <property type="match status" value="1"/>
</dbReference>
<dbReference type="InterPro" id="IPR029021">
    <property type="entry name" value="Prot-tyrosine_phosphatase-like"/>
</dbReference>
<evidence type="ECO:0000259" key="5">
    <source>
        <dbReference type="PROSITE" id="PS50054"/>
    </source>
</evidence>
<dbReference type="EC" id="3.1.3.48" evidence="2"/>
<evidence type="ECO:0000256" key="1">
    <source>
        <dbReference type="ARBA" id="ARBA00008601"/>
    </source>
</evidence>
<dbReference type="InterPro" id="IPR020422">
    <property type="entry name" value="TYR_PHOSPHATASE_DUAL_dom"/>
</dbReference>
<keyword evidence="4" id="KW-0904">Protein phosphatase</keyword>
<dbReference type="InterPro" id="IPR000340">
    <property type="entry name" value="Dual-sp_phosphatase_cat-dom"/>
</dbReference>
<name>A0ABQ8URF7_9EUKA</name>
<keyword evidence="3" id="KW-0378">Hydrolase</keyword>
<dbReference type="PANTHER" id="PTHR10159:SF519">
    <property type="entry name" value="DUAL SPECIFICITY PROTEIN PHOSPHATASE MPK3"/>
    <property type="match status" value="1"/>
</dbReference>
<feature type="domain" description="Tyrosine-protein phosphatase" evidence="5">
    <location>
        <begin position="33"/>
        <end position="226"/>
    </location>
</feature>
<dbReference type="PROSITE" id="PS50054">
    <property type="entry name" value="TYR_PHOSPHATASE_DUAL"/>
    <property type="match status" value="1"/>
</dbReference>
<dbReference type="EMBL" id="JAPMOS010000006">
    <property type="protein sequence ID" value="KAJ4461724.1"/>
    <property type="molecule type" value="Genomic_DNA"/>
</dbReference>
<organism evidence="7 8">
    <name type="scientific">Paratrimastix pyriformis</name>
    <dbReference type="NCBI Taxonomy" id="342808"/>
    <lineage>
        <taxon>Eukaryota</taxon>
        <taxon>Metamonada</taxon>
        <taxon>Preaxostyla</taxon>
        <taxon>Paratrimastigidae</taxon>
        <taxon>Paratrimastix</taxon>
    </lineage>
</organism>
<evidence type="ECO:0000256" key="3">
    <source>
        <dbReference type="ARBA" id="ARBA00022801"/>
    </source>
</evidence>
<feature type="domain" description="Tyrosine specific protein phosphatases" evidence="6">
    <location>
        <begin position="165"/>
        <end position="205"/>
    </location>
</feature>
<sequence>MGEKFDPLAPESLCQALVVTHEPIWNSNGLIGSDSSKVFDGLWVGAFPSEEYLRDSHFTHVLSLAPYSPHVMTSLKRNLPSILIQAYDVWDACEQPLRPFFDRCFAFLDDALGMEKPRPTSAYPLAPSPLLCAGRTLPSILPYPNTPVVPGSPSVDPPKVPSNHKVMIHCQAGISRSGALLIAYLMSRFRLTLLAALAVARAVRPLIRPNEGFIGQLAEFEEELFLAANPGQNFTPSISRIERIKLFYSY</sequence>
<accession>A0ABQ8URF7</accession>
<dbReference type="CDD" id="cd14498">
    <property type="entry name" value="DSP"/>
    <property type="match status" value="1"/>
</dbReference>
<dbReference type="Gene3D" id="3.90.190.10">
    <property type="entry name" value="Protein tyrosine phosphatase superfamily"/>
    <property type="match status" value="1"/>
</dbReference>
<reference evidence="7" key="1">
    <citation type="journal article" date="2022" name="bioRxiv">
        <title>Genomics of Preaxostyla Flagellates Illuminates Evolutionary Transitions and the Path Towards Mitochondrial Loss.</title>
        <authorList>
            <person name="Novak L.V.F."/>
            <person name="Treitli S.C."/>
            <person name="Pyrih J."/>
            <person name="Halakuc P."/>
            <person name="Pipaliya S.V."/>
            <person name="Vacek V."/>
            <person name="Brzon O."/>
            <person name="Soukal P."/>
            <person name="Eme L."/>
            <person name="Dacks J.B."/>
            <person name="Karnkowska A."/>
            <person name="Elias M."/>
            <person name="Hampl V."/>
        </authorList>
    </citation>
    <scope>NUCLEOTIDE SEQUENCE</scope>
    <source>
        <strain evidence="7">RCP-MX</strain>
    </source>
</reference>
<dbReference type="PROSITE" id="PS50056">
    <property type="entry name" value="TYR_PHOSPHATASE_2"/>
    <property type="match status" value="1"/>
</dbReference>
<gene>
    <name evidence="7" type="ORF">PAPYR_1856</name>
</gene>
<dbReference type="SUPFAM" id="SSF52799">
    <property type="entry name" value="(Phosphotyrosine protein) phosphatases II"/>
    <property type="match status" value="1"/>
</dbReference>
<evidence type="ECO:0000259" key="6">
    <source>
        <dbReference type="PROSITE" id="PS50056"/>
    </source>
</evidence>
<dbReference type="InterPro" id="IPR000387">
    <property type="entry name" value="Tyr_Pase_dom"/>
</dbReference>
<keyword evidence="8" id="KW-1185">Reference proteome</keyword>
<evidence type="ECO:0000313" key="8">
    <source>
        <dbReference type="Proteomes" id="UP001141327"/>
    </source>
</evidence>
<protein>
    <recommendedName>
        <fullName evidence="2">protein-tyrosine-phosphatase</fullName>
        <ecNumber evidence="2">3.1.3.48</ecNumber>
    </recommendedName>
</protein>
<comment type="caution">
    <text evidence="7">The sequence shown here is derived from an EMBL/GenBank/DDBJ whole genome shotgun (WGS) entry which is preliminary data.</text>
</comment>
<dbReference type="PANTHER" id="PTHR10159">
    <property type="entry name" value="DUAL SPECIFICITY PROTEIN PHOSPHATASE"/>
    <property type="match status" value="1"/>
</dbReference>
<evidence type="ECO:0000313" key="7">
    <source>
        <dbReference type="EMBL" id="KAJ4461724.1"/>
    </source>
</evidence>
<dbReference type="PROSITE" id="PS00383">
    <property type="entry name" value="TYR_PHOSPHATASE_1"/>
    <property type="match status" value="1"/>
</dbReference>
<evidence type="ECO:0000256" key="4">
    <source>
        <dbReference type="ARBA" id="ARBA00022912"/>
    </source>
</evidence>
<dbReference type="SMART" id="SM00195">
    <property type="entry name" value="DSPc"/>
    <property type="match status" value="1"/>
</dbReference>